<proteinExistence type="predicted"/>
<sequence>MDDATVVVARAESSNKPPRWWRPWSDEVTWQAQARKTAVALENETFLTWLDGAGYETAKLSFGAVWRRSAFVAKWLLGDVGLAPGDVALLAYAPGPEFFVAFLACLRAGVLAVPNYPPDPASLERGLEKLDIVCQSCSATVGLVDHTVRALRIATHLCRSSWPRIEWYNTENLVFGAAAEDDSPFFFLKHGSARQRLVELSSSLARNEDSTEEEKTARRRRSLDVRLGETKSSRLHNLHGFTTTTTTTERVVAVSWLPQFHDTGLMLMLLCTKRAARADVSNIDLSCVVYLVGGAACFAVRCNLRDDGNGNIFVPNYGLAEHVVATCGEAEGLVLWRRRPDLASCGSDFQIDLRIVDAETRRVAPDGTRGELWLSSGSVAQGYWGKPDLSKETFHAQLEPDNGHSYLRTGDEAFIEDGHLFLRLRDDVELAAATNALAVRPGCIAAFAIDGADDNERLCIVLEVRDTATSECETLASMLTKRVHKAVGLRPHRIVFIIKQKTNYFEDHERKASTSSDS</sequence>
<feature type="domain" description="AMP-dependent synthetase/ligase" evidence="1">
    <location>
        <begin position="284"/>
        <end position="384"/>
    </location>
</feature>
<dbReference type="EMBL" id="JAQMWT010000544">
    <property type="protein sequence ID" value="KAJ8599787.1"/>
    <property type="molecule type" value="Genomic_DNA"/>
</dbReference>
<reference evidence="2" key="1">
    <citation type="submission" date="2023-01" db="EMBL/GenBank/DDBJ databases">
        <title>Metagenome sequencing of chrysophaentin producing Chrysophaeum taylorii.</title>
        <authorList>
            <person name="Davison J."/>
            <person name="Bewley C."/>
        </authorList>
    </citation>
    <scope>NUCLEOTIDE SEQUENCE</scope>
    <source>
        <strain evidence="2">NIES-1699</strain>
    </source>
</reference>
<evidence type="ECO:0000259" key="1">
    <source>
        <dbReference type="Pfam" id="PF00501"/>
    </source>
</evidence>
<dbReference type="AlphaFoldDB" id="A0AAD7XFX2"/>
<dbReference type="PANTHER" id="PTHR22754:SF32">
    <property type="entry name" value="DISCO-INTERACTING PROTEIN 2"/>
    <property type="match status" value="1"/>
</dbReference>
<comment type="caution">
    <text evidence="2">The sequence shown here is derived from an EMBL/GenBank/DDBJ whole genome shotgun (WGS) entry which is preliminary data.</text>
</comment>
<dbReference type="SUPFAM" id="SSF56801">
    <property type="entry name" value="Acetyl-CoA synthetase-like"/>
    <property type="match status" value="1"/>
</dbReference>
<dbReference type="Gene3D" id="3.40.50.12780">
    <property type="entry name" value="N-terminal domain of ligase-like"/>
    <property type="match status" value="2"/>
</dbReference>
<dbReference type="InterPro" id="IPR042099">
    <property type="entry name" value="ANL_N_sf"/>
</dbReference>
<gene>
    <name evidence="2" type="ORF">CTAYLR_004006</name>
</gene>
<dbReference type="Gene3D" id="3.30.300.30">
    <property type="match status" value="1"/>
</dbReference>
<protein>
    <recommendedName>
        <fullName evidence="1">AMP-dependent synthetase/ligase domain-containing protein</fullName>
    </recommendedName>
</protein>
<dbReference type="InterPro" id="IPR000873">
    <property type="entry name" value="AMP-dep_synth/lig_dom"/>
</dbReference>
<dbReference type="Proteomes" id="UP001230188">
    <property type="component" value="Unassembled WGS sequence"/>
</dbReference>
<name>A0AAD7XFX2_9STRA</name>
<dbReference type="Pfam" id="PF00501">
    <property type="entry name" value="AMP-binding"/>
    <property type="match status" value="2"/>
</dbReference>
<dbReference type="PANTHER" id="PTHR22754">
    <property type="entry name" value="DISCO-INTERACTING PROTEIN 2 DIP2 -RELATED"/>
    <property type="match status" value="1"/>
</dbReference>
<keyword evidence="3" id="KW-1185">Reference proteome</keyword>
<feature type="domain" description="AMP-dependent synthetase/ligase" evidence="1">
    <location>
        <begin position="32"/>
        <end position="144"/>
    </location>
</feature>
<accession>A0AAD7XFX2</accession>
<evidence type="ECO:0000313" key="2">
    <source>
        <dbReference type="EMBL" id="KAJ8599787.1"/>
    </source>
</evidence>
<evidence type="ECO:0000313" key="3">
    <source>
        <dbReference type="Proteomes" id="UP001230188"/>
    </source>
</evidence>
<organism evidence="2 3">
    <name type="scientific">Chrysophaeum taylorii</name>
    <dbReference type="NCBI Taxonomy" id="2483200"/>
    <lineage>
        <taxon>Eukaryota</taxon>
        <taxon>Sar</taxon>
        <taxon>Stramenopiles</taxon>
        <taxon>Ochrophyta</taxon>
        <taxon>Pelagophyceae</taxon>
        <taxon>Pelagomonadales</taxon>
        <taxon>Pelagomonadaceae</taxon>
        <taxon>Chrysophaeum</taxon>
    </lineage>
</organism>
<dbReference type="InterPro" id="IPR045851">
    <property type="entry name" value="AMP-bd_C_sf"/>
</dbReference>